<feature type="domain" description="FAS1" evidence="3">
    <location>
        <begin position="83"/>
        <end position="216"/>
    </location>
</feature>
<dbReference type="SMART" id="SM00554">
    <property type="entry name" value="FAS1"/>
    <property type="match status" value="1"/>
</dbReference>
<dbReference type="InterPro" id="IPR052806">
    <property type="entry name" value="Fasciclin-like_AGP"/>
</dbReference>
<dbReference type="SUPFAM" id="SSF82153">
    <property type="entry name" value="FAS1 domain"/>
    <property type="match status" value="1"/>
</dbReference>
<dbReference type="Gene3D" id="2.30.180.10">
    <property type="entry name" value="FAS1 domain"/>
    <property type="match status" value="1"/>
</dbReference>
<dbReference type="InterPro" id="IPR036378">
    <property type="entry name" value="FAS1_dom_sf"/>
</dbReference>
<evidence type="ECO:0000256" key="2">
    <source>
        <dbReference type="SAM" id="MobiDB-lite"/>
    </source>
</evidence>
<dbReference type="AlphaFoldDB" id="A0A9K3P3K8"/>
<dbReference type="PROSITE" id="PS50213">
    <property type="entry name" value="FAS1"/>
    <property type="match status" value="1"/>
</dbReference>
<dbReference type="InterPro" id="IPR000782">
    <property type="entry name" value="FAS1_domain"/>
</dbReference>
<keyword evidence="5" id="KW-1185">Reference proteome</keyword>
<dbReference type="GO" id="GO:0005886">
    <property type="term" value="C:plasma membrane"/>
    <property type="evidence" value="ECO:0000318"/>
    <property type="project" value="GO_Central"/>
</dbReference>
<dbReference type="PANTHER" id="PTHR33985">
    <property type="entry name" value="OS02G0491300 PROTEIN-RELATED"/>
    <property type="match status" value="1"/>
</dbReference>
<feature type="region of interest" description="Disordered" evidence="2">
    <location>
        <begin position="55"/>
        <end position="76"/>
    </location>
</feature>
<proteinExistence type="inferred from homology"/>
<evidence type="ECO:0000259" key="3">
    <source>
        <dbReference type="PROSITE" id="PS50213"/>
    </source>
</evidence>
<dbReference type="FunFam" id="2.30.180.10:FF:000046">
    <property type="entry name" value="Fasciclin-like arabinogalactan family protein"/>
    <property type="match status" value="1"/>
</dbReference>
<evidence type="ECO:0000256" key="1">
    <source>
        <dbReference type="ARBA" id="ARBA00007843"/>
    </source>
</evidence>
<dbReference type="Gramene" id="mRNA:HanXRQr2_Chr01g0023721">
    <property type="protein sequence ID" value="mRNA:HanXRQr2_Chr01g0023721"/>
    <property type="gene ID" value="HanXRQr2_Chr01g0023721"/>
</dbReference>
<dbReference type="EMBL" id="MNCJ02000316">
    <property type="protein sequence ID" value="KAF5822200.1"/>
    <property type="molecule type" value="Genomic_DNA"/>
</dbReference>
<feature type="compositionally biased region" description="Low complexity" evidence="2">
    <location>
        <begin position="55"/>
        <end position="69"/>
    </location>
</feature>
<evidence type="ECO:0000313" key="4">
    <source>
        <dbReference type="EMBL" id="KAF5822200.1"/>
    </source>
</evidence>
<accession>A0A9K3P3K8</accession>
<evidence type="ECO:0000313" key="5">
    <source>
        <dbReference type="Proteomes" id="UP000215914"/>
    </source>
</evidence>
<dbReference type="Proteomes" id="UP000215914">
    <property type="component" value="Unassembled WGS sequence"/>
</dbReference>
<dbReference type="GO" id="GO:0009834">
    <property type="term" value="P:plant-type secondary cell wall biogenesis"/>
    <property type="evidence" value="ECO:0000318"/>
    <property type="project" value="GO_Central"/>
</dbReference>
<protein>
    <submittedName>
        <fullName evidence="4">FAS1 domain-containing protein</fullName>
    </submittedName>
</protein>
<reference evidence="4" key="2">
    <citation type="submission" date="2020-06" db="EMBL/GenBank/DDBJ databases">
        <title>Helianthus annuus Genome sequencing and assembly Release 2.</title>
        <authorList>
            <person name="Gouzy J."/>
            <person name="Langlade N."/>
            <person name="Munos S."/>
        </authorList>
    </citation>
    <scope>NUCLEOTIDE SEQUENCE</scope>
    <source>
        <tissue evidence="4">Leaves</tissue>
    </source>
</reference>
<comment type="similarity">
    <text evidence="1">Belongs to the fasciclin-like AGP family.</text>
</comment>
<dbReference type="Pfam" id="PF02469">
    <property type="entry name" value="Fasciclin"/>
    <property type="match status" value="1"/>
</dbReference>
<organism evidence="4 5">
    <name type="scientific">Helianthus annuus</name>
    <name type="common">Common sunflower</name>
    <dbReference type="NCBI Taxonomy" id="4232"/>
    <lineage>
        <taxon>Eukaryota</taxon>
        <taxon>Viridiplantae</taxon>
        <taxon>Streptophyta</taxon>
        <taxon>Embryophyta</taxon>
        <taxon>Tracheophyta</taxon>
        <taxon>Spermatophyta</taxon>
        <taxon>Magnoliopsida</taxon>
        <taxon>eudicotyledons</taxon>
        <taxon>Gunneridae</taxon>
        <taxon>Pentapetalae</taxon>
        <taxon>asterids</taxon>
        <taxon>campanulids</taxon>
        <taxon>Asterales</taxon>
        <taxon>Asteraceae</taxon>
        <taxon>Asteroideae</taxon>
        <taxon>Heliantheae alliance</taxon>
        <taxon>Heliantheae</taxon>
        <taxon>Helianthus</taxon>
    </lineage>
</organism>
<gene>
    <name evidence="4" type="ORF">HanXRQr2_Chr01g0023721</name>
</gene>
<reference evidence="4" key="1">
    <citation type="journal article" date="2017" name="Nature">
        <title>The sunflower genome provides insights into oil metabolism, flowering and Asterid evolution.</title>
        <authorList>
            <person name="Badouin H."/>
            <person name="Gouzy J."/>
            <person name="Grassa C.J."/>
            <person name="Murat F."/>
            <person name="Staton S.E."/>
            <person name="Cottret L."/>
            <person name="Lelandais-Briere C."/>
            <person name="Owens G.L."/>
            <person name="Carrere S."/>
            <person name="Mayjonade B."/>
            <person name="Legrand L."/>
            <person name="Gill N."/>
            <person name="Kane N.C."/>
            <person name="Bowers J.E."/>
            <person name="Hubner S."/>
            <person name="Bellec A."/>
            <person name="Berard A."/>
            <person name="Berges H."/>
            <person name="Blanchet N."/>
            <person name="Boniface M.C."/>
            <person name="Brunel D."/>
            <person name="Catrice O."/>
            <person name="Chaidir N."/>
            <person name="Claudel C."/>
            <person name="Donnadieu C."/>
            <person name="Faraut T."/>
            <person name="Fievet G."/>
            <person name="Helmstetter N."/>
            <person name="King M."/>
            <person name="Knapp S.J."/>
            <person name="Lai Z."/>
            <person name="Le Paslier M.C."/>
            <person name="Lippi Y."/>
            <person name="Lorenzon L."/>
            <person name="Mandel J.R."/>
            <person name="Marage G."/>
            <person name="Marchand G."/>
            <person name="Marquand E."/>
            <person name="Bret-Mestries E."/>
            <person name="Morien E."/>
            <person name="Nambeesan S."/>
            <person name="Nguyen T."/>
            <person name="Pegot-Espagnet P."/>
            <person name="Pouilly N."/>
            <person name="Raftis F."/>
            <person name="Sallet E."/>
            <person name="Schiex T."/>
            <person name="Thomas J."/>
            <person name="Vandecasteele C."/>
            <person name="Vares D."/>
            <person name="Vear F."/>
            <person name="Vautrin S."/>
            <person name="Crespi M."/>
            <person name="Mangin B."/>
            <person name="Burke J.M."/>
            <person name="Salse J."/>
            <person name="Munos S."/>
            <person name="Vincourt P."/>
            <person name="Rieseberg L.H."/>
            <person name="Langlade N.B."/>
        </authorList>
    </citation>
    <scope>NUCLEOTIDE SEQUENCE</scope>
    <source>
        <tissue evidence="4">Leaves</tissue>
    </source>
</reference>
<dbReference type="PANTHER" id="PTHR33985:SF5">
    <property type="entry name" value="FASCICLIN-LIKE ARABINOGALACTAN FAMILY PROTEIN"/>
    <property type="match status" value="1"/>
</dbReference>
<name>A0A9K3P3K8_HELAN</name>
<sequence length="283" mass="30847">MLVCYHVGVTVYKSKRGKKVHPRNRIAYIMSKFFSLLLLLLFTTTATCLHQLSTLNSSSSPAPSPSNQSSPPPAPEYMQQQQLKNIIDALIGAGDFAAWANILFNPTSNSSNIPPSTTATMFVPGNDALSRLSATATGAYSFDPFIIPYHVLPQRLTFSDLQQFKTRTRIPTLLPSKTILITSNAPDNFTIDDSLIVQPDIYTNAAVCVHGVADVLDYKVYGDAGQPPPSFVAPPPLPPLPPADETETVTTLPDVVSSMRGDLFFQDCIHFDFLDLLKLVSSS</sequence>
<comment type="caution">
    <text evidence="4">The sequence shown here is derived from an EMBL/GenBank/DDBJ whole genome shotgun (WGS) entry which is preliminary data.</text>
</comment>